<dbReference type="InterPro" id="IPR037038">
    <property type="entry name" value="HepT-like_sf"/>
</dbReference>
<dbReference type="Gene3D" id="1.20.120.580">
    <property type="entry name" value="bsu32300-like"/>
    <property type="match status" value="1"/>
</dbReference>
<accession>A0A7G9WB16</accession>
<protein>
    <submittedName>
        <fullName evidence="5">DUF86 domain-containing protein</fullName>
    </submittedName>
</protein>
<evidence type="ECO:0000256" key="3">
    <source>
        <dbReference type="ARBA" id="ARBA00022801"/>
    </source>
</evidence>
<keyword evidence="3" id="KW-0378">Hydrolase</keyword>
<dbReference type="GO" id="GO:0110001">
    <property type="term" value="C:toxin-antitoxin complex"/>
    <property type="evidence" value="ECO:0007669"/>
    <property type="project" value="InterPro"/>
</dbReference>
<dbReference type="Proteomes" id="UP000516160">
    <property type="component" value="Chromosome"/>
</dbReference>
<keyword evidence="1" id="KW-1277">Toxin-antitoxin system</keyword>
<dbReference type="RefSeq" id="WP_213166281.1">
    <property type="nucleotide sequence ID" value="NZ_CP058559.1"/>
</dbReference>
<evidence type="ECO:0000256" key="2">
    <source>
        <dbReference type="ARBA" id="ARBA00022722"/>
    </source>
</evidence>
<dbReference type="AlphaFoldDB" id="A0A7G9WB16"/>
<dbReference type="GO" id="GO:0016787">
    <property type="term" value="F:hydrolase activity"/>
    <property type="evidence" value="ECO:0007669"/>
    <property type="project" value="UniProtKB-KW"/>
</dbReference>
<evidence type="ECO:0000313" key="5">
    <source>
        <dbReference type="EMBL" id="QNO15878.1"/>
    </source>
</evidence>
<dbReference type="GO" id="GO:0004540">
    <property type="term" value="F:RNA nuclease activity"/>
    <property type="evidence" value="ECO:0007669"/>
    <property type="project" value="InterPro"/>
</dbReference>
<dbReference type="KEGG" id="acae:HYG86_14425"/>
<comment type="similarity">
    <text evidence="4">Belongs to the HepT RNase toxin family.</text>
</comment>
<organism evidence="5 6">
    <name type="scientific">Alkalicella caledoniensis</name>
    <dbReference type="NCBI Taxonomy" id="2731377"/>
    <lineage>
        <taxon>Bacteria</taxon>
        <taxon>Bacillati</taxon>
        <taxon>Bacillota</taxon>
        <taxon>Clostridia</taxon>
        <taxon>Eubacteriales</taxon>
        <taxon>Proteinivoracaceae</taxon>
        <taxon>Alkalicella</taxon>
    </lineage>
</organism>
<keyword evidence="2" id="KW-0540">Nuclease</keyword>
<evidence type="ECO:0000256" key="4">
    <source>
        <dbReference type="ARBA" id="ARBA00024207"/>
    </source>
</evidence>
<evidence type="ECO:0000256" key="1">
    <source>
        <dbReference type="ARBA" id="ARBA00022649"/>
    </source>
</evidence>
<dbReference type="Pfam" id="PF01934">
    <property type="entry name" value="HepT-like"/>
    <property type="match status" value="1"/>
</dbReference>
<dbReference type="InterPro" id="IPR008201">
    <property type="entry name" value="HepT-like"/>
</dbReference>
<keyword evidence="6" id="KW-1185">Reference proteome</keyword>
<reference evidence="5 6" key="1">
    <citation type="submission" date="2020-07" db="EMBL/GenBank/DDBJ databases">
        <title>Alkalicella. sp. LB2 genome.</title>
        <authorList>
            <person name="Postec A."/>
            <person name="Quemeneur M."/>
        </authorList>
    </citation>
    <scope>NUCLEOTIDE SEQUENCE [LARGE SCALE GENOMIC DNA]</scope>
    <source>
        <strain evidence="5 6">LB2</strain>
    </source>
</reference>
<evidence type="ECO:0000313" key="6">
    <source>
        <dbReference type="Proteomes" id="UP000516160"/>
    </source>
</evidence>
<sequence length="40" mass="4841">MRGLRNRIVHDYEGVNLNLIWEIIDMDIRVLRTQLMELSN</sequence>
<proteinExistence type="inferred from homology"/>
<gene>
    <name evidence="5" type="ORF">HYG86_14425</name>
</gene>
<dbReference type="EMBL" id="CP058559">
    <property type="protein sequence ID" value="QNO15878.1"/>
    <property type="molecule type" value="Genomic_DNA"/>
</dbReference>
<name>A0A7G9WB16_ALKCA</name>